<gene>
    <name evidence="1" type="ORF">JAN5088_02358</name>
</gene>
<dbReference type="RefSeq" id="WP_055682970.1">
    <property type="nucleotide sequence ID" value="NZ_CXPG01000020.1"/>
</dbReference>
<organism evidence="1 2">
    <name type="scientific">Jannaschia rubra</name>
    <dbReference type="NCBI Taxonomy" id="282197"/>
    <lineage>
        <taxon>Bacteria</taxon>
        <taxon>Pseudomonadati</taxon>
        <taxon>Pseudomonadota</taxon>
        <taxon>Alphaproteobacteria</taxon>
        <taxon>Rhodobacterales</taxon>
        <taxon>Roseobacteraceae</taxon>
        <taxon>Jannaschia</taxon>
    </lineage>
</organism>
<accession>A0A0M6XR02</accession>
<dbReference type="PROSITE" id="PS51257">
    <property type="entry name" value="PROKAR_LIPOPROTEIN"/>
    <property type="match status" value="1"/>
</dbReference>
<name>A0A0M6XR02_9RHOB</name>
<protein>
    <recommendedName>
        <fullName evidence="3">Lipoprotein</fullName>
    </recommendedName>
</protein>
<sequence>MRLTVLLLGAMALASCGTLDSLGSAASGPFSGAGGLRGSQTEIGGVRFRTRVTPATADGRGFATATRGEGRNMAAALEAGRAEAVAYCLRTFGGSEIAWSQGPDRAPEQVAVDETGAVLLAGTCISR</sequence>
<dbReference type="STRING" id="282197.SAMN04488517_102405"/>
<evidence type="ECO:0008006" key="3">
    <source>
        <dbReference type="Google" id="ProtNLM"/>
    </source>
</evidence>
<evidence type="ECO:0000313" key="2">
    <source>
        <dbReference type="Proteomes" id="UP000048908"/>
    </source>
</evidence>
<dbReference type="OrthoDB" id="7659281at2"/>
<reference evidence="1 2" key="1">
    <citation type="submission" date="2015-07" db="EMBL/GenBank/DDBJ databases">
        <authorList>
            <person name="Noorani M."/>
        </authorList>
    </citation>
    <scope>NUCLEOTIDE SEQUENCE [LARGE SCALE GENOMIC DNA]</scope>
    <source>
        <strain evidence="1 2">CECT 5088</strain>
    </source>
</reference>
<dbReference type="Proteomes" id="UP000048908">
    <property type="component" value="Unassembled WGS sequence"/>
</dbReference>
<dbReference type="EMBL" id="CXPG01000020">
    <property type="protein sequence ID" value="CTQ33576.1"/>
    <property type="molecule type" value="Genomic_DNA"/>
</dbReference>
<keyword evidence="2" id="KW-1185">Reference proteome</keyword>
<dbReference type="AlphaFoldDB" id="A0A0M6XR02"/>
<evidence type="ECO:0000313" key="1">
    <source>
        <dbReference type="EMBL" id="CTQ33576.1"/>
    </source>
</evidence>
<proteinExistence type="predicted"/>